<dbReference type="Pfam" id="PF13302">
    <property type="entry name" value="Acetyltransf_3"/>
    <property type="match status" value="1"/>
</dbReference>
<dbReference type="PANTHER" id="PTHR43415:SF5">
    <property type="entry name" value="ACETYLTRANSFERASE"/>
    <property type="match status" value="1"/>
</dbReference>
<evidence type="ECO:0000313" key="2">
    <source>
        <dbReference type="EMBL" id="MBU3803231.1"/>
    </source>
</evidence>
<dbReference type="Proteomes" id="UP000824229">
    <property type="component" value="Unassembled WGS sequence"/>
</dbReference>
<sequence>MLRIRPFKISDAHLMINWIKEERVFKMWCADKFNYPLTIEQLKAYKDECEQNELEWVLVALDEKGIPVGHFSMRRINYEKESVHLGFIVIDENKRGLGYGKEMVELAVKYAFELLKVKRVTLGVYDVNLTAKQCYEKVGFVTETYDEESFTYKDETWGMFNMAIERK</sequence>
<name>A0A9E2KB43_9FIRM</name>
<dbReference type="SUPFAM" id="SSF55729">
    <property type="entry name" value="Acyl-CoA N-acyltransferases (Nat)"/>
    <property type="match status" value="1"/>
</dbReference>
<dbReference type="InterPro" id="IPR000182">
    <property type="entry name" value="GNAT_dom"/>
</dbReference>
<dbReference type="GO" id="GO:0016747">
    <property type="term" value="F:acyltransferase activity, transferring groups other than amino-acyl groups"/>
    <property type="evidence" value="ECO:0007669"/>
    <property type="project" value="InterPro"/>
</dbReference>
<protein>
    <submittedName>
        <fullName evidence="2">GNAT family N-acetyltransferase</fullName>
    </submittedName>
</protein>
<dbReference type="Gene3D" id="3.40.630.30">
    <property type="match status" value="1"/>
</dbReference>
<gene>
    <name evidence="2" type="ORF">H9872_00540</name>
</gene>
<reference evidence="2" key="1">
    <citation type="journal article" date="2021" name="PeerJ">
        <title>Extensive microbial diversity within the chicken gut microbiome revealed by metagenomics and culture.</title>
        <authorList>
            <person name="Gilroy R."/>
            <person name="Ravi A."/>
            <person name="Getino M."/>
            <person name="Pursley I."/>
            <person name="Horton D.L."/>
            <person name="Alikhan N.F."/>
            <person name="Baker D."/>
            <person name="Gharbi K."/>
            <person name="Hall N."/>
            <person name="Watson M."/>
            <person name="Adriaenssens E.M."/>
            <person name="Foster-Nyarko E."/>
            <person name="Jarju S."/>
            <person name="Secka A."/>
            <person name="Antonio M."/>
            <person name="Oren A."/>
            <person name="Chaudhuri R.R."/>
            <person name="La Ragione R."/>
            <person name="Hildebrand F."/>
            <person name="Pallen M.J."/>
        </authorList>
    </citation>
    <scope>NUCLEOTIDE SEQUENCE</scope>
    <source>
        <strain evidence="2">B5-657</strain>
    </source>
</reference>
<feature type="domain" description="N-acetyltransferase" evidence="1">
    <location>
        <begin position="2"/>
        <end position="167"/>
    </location>
</feature>
<dbReference type="InterPro" id="IPR016181">
    <property type="entry name" value="Acyl_CoA_acyltransferase"/>
</dbReference>
<comment type="caution">
    <text evidence="2">The sequence shown here is derived from an EMBL/GenBank/DDBJ whole genome shotgun (WGS) entry which is preliminary data.</text>
</comment>
<dbReference type="AlphaFoldDB" id="A0A9E2KB43"/>
<accession>A0A9E2KB43</accession>
<proteinExistence type="predicted"/>
<dbReference type="EMBL" id="JAHLFQ010000011">
    <property type="protein sequence ID" value="MBU3803231.1"/>
    <property type="molecule type" value="Genomic_DNA"/>
</dbReference>
<organism evidence="2 3">
    <name type="scientific">Candidatus Cellulosilyticum pullistercoris</name>
    <dbReference type="NCBI Taxonomy" id="2838521"/>
    <lineage>
        <taxon>Bacteria</taxon>
        <taxon>Bacillati</taxon>
        <taxon>Bacillota</taxon>
        <taxon>Clostridia</taxon>
        <taxon>Lachnospirales</taxon>
        <taxon>Cellulosilyticaceae</taxon>
        <taxon>Cellulosilyticum</taxon>
    </lineage>
</organism>
<evidence type="ECO:0000313" key="3">
    <source>
        <dbReference type="Proteomes" id="UP000824229"/>
    </source>
</evidence>
<dbReference type="PROSITE" id="PS51186">
    <property type="entry name" value="GNAT"/>
    <property type="match status" value="1"/>
</dbReference>
<reference evidence="2" key="2">
    <citation type="submission" date="2021-04" db="EMBL/GenBank/DDBJ databases">
        <authorList>
            <person name="Gilroy R."/>
        </authorList>
    </citation>
    <scope>NUCLEOTIDE SEQUENCE</scope>
    <source>
        <strain evidence="2">B5-657</strain>
    </source>
</reference>
<evidence type="ECO:0000259" key="1">
    <source>
        <dbReference type="PROSITE" id="PS51186"/>
    </source>
</evidence>
<dbReference type="PANTHER" id="PTHR43415">
    <property type="entry name" value="SPERMIDINE N(1)-ACETYLTRANSFERASE"/>
    <property type="match status" value="1"/>
</dbReference>
<dbReference type="CDD" id="cd04301">
    <property type="entry name" value="NAT_SF"/>
    <property type="match status" value="1"/>
</dbReference>